<proteinExistence type="predicted"/>
<accession>A0A8S5TVA7</accession>
<dbReference type="Pfam" id="PF11863">
    <property type="entry name" value="DUF3383"/>
    <property type="match status" value="1"/>
</dbReference>
<reference evidence="1" key="1">
    <citation type="journal article" date="2021" name="Proc. Natl. Acad. Sci. U.S.A.">
        <title>A Catalog of Tens of Thousands of Viruses from Human Metagenomes Reveals Hidden Associations with Chronic Diseases.</title>
        <authorList>
            <person name="Tisza M.J."/>
            <person name="Buck C.B."/>
        </authorList>
    </citation>
    <scope>NUCLEOTIDE SEQUENCE</scope>
    <source>
        <strain evidence="1">Ct17M4</strain>
    </source>
</reference>
<dbReference type="InterPro" id="IPR021808">
    <property type="entry name" value="DUF3383"/>
</dbReference>
<sequence length="455" mass="48883">MANIDRIVNVQISLNTTGITQLGFSTVLVVGAHAHSLSRVTSYTDVDEMLDDGFDVSEPIYKAVSACFSQTPRPTAVKVGRIACNTVNVNVTNVLASGTYTLIIKTKDTDGNVAKKTYEYKNNGGEASVIAAGLEALIAADKDAVVTATTSGNALVLTKKSADFAVETPANLTATAGTTNESVAASMAAILAEDNDFYGIILAERSDVDKVMDMAAWTETHMNLFLVSTAEEGAMDASVTTDLLSKLSGKNYYRTSGWYHALADEYPEAAVMARCFAIQPGGETWANKKLAGVTADHLTETQYNAITKKNGNTFEKFRNVSITQNGKVAAGEWIDVIRFRDWLQEEIRTNEFYLLINTDKVPYTDAGIAAVESVLRKALEDGQARGGIAPTEYDEDGNKNLGFTIDVPLASSITANQKASRVLKDVKFTARLAGAIHAIKITGSFTYDNLIETSA</sequence>
<dbReference type="EMBL" id="BK015938">
    <property type="protein sequence ID" value="DAF86141.1"/>
    <property type="molecule type" value="Genomic_DNA"/>
</dbReference>
<evidence type="ECO:0000313" key="1">
    <source>
        <dbReference type="EMBL" id="DAF86141.1"/>
    </source>
</evidence>
<name>A0A8S5TVA7_9CAUD</name>
<protein>
    <submittedName>
        <fullName evidence="1">Tail sheath protein</fullName>
    </submittedName>
</protein>
<organism evidence="1">
    <name type="scientific">Myoviridae sp. ct17M4</name>
    <dbReference type="NCBI Taxonomy" id="2825016"/>
    <lineage>
        <taxon>Viruses</taxon>
        <taxon>Duplodnaviria</taxon>
        <taxon>Heunggongvirae</taxon>
        <taxon>Uroviricota</taxon>
        <taxon>Caudoviricetes</taxon>
    </lineage>
</organism>